<keyword evidence="3" id="KW-1185">Reference proteome</keyword>
<feature type="region of interest" description="Disordered" evidence="1">
    <location>
        <begin position="108"/>
        <end position="127"/>
    </location>
</feature>
<sequence length="160" mass="18009">MRREDIYGLIRRIPPLDHSKTVLVLRGDRSINVDIFYRMEPEYLVVRGRENGTNDEERGFFVPYEEIAYIKLERTVKLNELKRMYGEQTGPDEDLLAMVTAETAATTTPLPVNSKTPTTIPTPTPIESLDPAAIAKQNLLERIRAARTSAGVPNKPGSLK</sequence>
<organism evidence="2 3">
    <name type="scientific">Fimbriiglobus ruber</name>
    <dbReference type="NCBI Taxonomy" id="1908690"/>
    <lineage>
        <taxon>Bacteria</taxon>
        <taxon>Pseudomonadati</taxon>
        <taxon>Planctomycetota</taxon>
        <taxon>Planctomycetia</taxon>
        <taxon>Gemmatales</taxon>
        <taxon>Gemmataceae</taxon>
        <taxon>Fimbriiglobus</taxon>
    </lineage>
</organism>
<accession>A0A225DUA7</accession>
<evidence type="ECO:0000256" key="1">
    <source>
        <dbReference type="SAM" id="MobiDB-lite"/>
    </source>
</evidence>
<gene>
    <name evidence="2" type="ORF">FRUB_02823</name>
</gene>
<evidence type="ECO:0000313" key="3">
    <source>
        <dbReference type="Proteomes" id="UP000214646"/>
    </source>
</evidence>
<dbReference type="AlphaFoldDB" id="A0A225DUA7"/>
<dbReference type="EMBL" id="NIDE01000004">
    <property type="protein sequence ID" value="OWK43224.1"/>
    <property type="molecule type" value="Genomic_DNA"/>
</dbReference>
<comment type="caution">
    <text evidence="2">The sequence shown here is derived from an EMBL/GenBank/DDBJ whole genome shotgun (WGS) entry which is preliminary data.</text>
</comment>
<dbReference type="Proteomes" id="UP000214646">
    <property type="component" value="Unassembled WGS sequence"/>
</dbReference>
<evidence type="ECO:0000313" key="2">
    <source>
        <dbReference type="EMBL" id="OWK43224.1"/>
    </source>
</evidence>
<name>A0A225DUA7_9BACT</name>
<protein>
    <submittedName>
        <fullName evidence="2">Uncharacterized protein</fullName>
    </submittedName>
</protein>
<dbReference type="OrthoDB" id="287171at2"/>
<reference evidence="3" key="1">
    <citation type="submission" date="2017-06" db="EMBL/GenBank/DDBJ databases">
        <title>Genome analysis of Fimbriiglobus ruber SP5, the first member of the order Planctomycetales with confirmed chitinolytic capability.</title>
        <authorList>
            <person name="Ravin N.V."/>
            <person name="Rakitin A.L."/>
            <person name="Ivanova A.A."/>
            <person name="Beletsky A.V."/>
            <person name="Kulichevskaya I.S."/>
            <person name="Mardanov A.V."/>
            <person name="Dedysh S.N."/>
        </authorList>
    </citation>
    <scope>NUCLEOTIDE SEQUENCE [LARGE SCALE GENOMIC DNA]</scope>
    <source>
        <strain evidence="3">SP5</strain>
    </source>
</reference>
<proteinExistence type="predicted"/>
<dbReference type="RefSeq" id="WP_088254108.1">
    <property type="nucleotide sequence ID" value="NZ_NIDE01000004.1"/>
</dbReference>